<accession>A0AAV2DK29</accession>
<protein>
    <submittedName>
        <fullName evidence="2">Uncharacterized protein</fullName>
    </submittedName>
</protein>
<dbReference type="AlphaFoldDB" id="A0AAV2DK29"/>
<evidence type="ECO:0000313" key="3">
    <source>
        <dbReference type="Proteomes" id="UP001497516"/>
    </source>
</evidence>
<dbReference type="EMBL" id="OZ034816">
    <property type="protein sequence ID" value="CAL1373444.1"/>
    <property type="molecule type" value="Genomic_DNA"/>
</dbReference>
<feature type="region of interest" description="Disordered" evidence="1">
    <location>
        <begin position="57"/>
        <end position="78"/>
    </location>
</feature>
<proteinExistence type="predicted"/>
<feature type="compositionally biased region" description="Low complexity" evidence="1">
    <location>
        <begin position="1"/>
        <end position="16"/>
    </location>
</feature>
<reference evidence="2 3" key="1">
    <citation type="submission" date="2024-04" db="EMBL/GenBank/DDBJ databases">
        <authorList>
            <person name="Fracassetti M."/>
        </authorList>
    </citation>
    <scope>NUCLEOTIDE SEQUENCE [LARGE SCALE GENOMIC DNA]</scope>
</reference>
<evidence type="ECO:0000256" key="1">
    <source>
        <dbReference type="SAM" id="MobiDB-lite"/>
    </source>
</evidence>
<keyword evidence="3" id="KW-1185">Reference proteome</keyword>
<feature type="region of interest" description="Disordered" evidence="1">
    <location>
        <begin position="1"/>
        <end position="21"/>
    </location>
</feature>
<dbReference type="Proteomes" id="UP001497516">
    <property type="component" value="Chromosome 3"/>
</dbReference>
<name>A0AAV2DK29_9ROSI</name>
<evidence type="ECO:0000313" key="2">
    <source>
        <dbReference type="EMBL" id="CAL1373444.1"/>
    </source>
</evidence>
<sequence length="78" mass="8848">MGGDPSSPTTSSSTSTEILPAEFPAVYQRSRRLTRLAPAALRLSRRIPPHLRRRLSLRSRRVDDQDDSNLPLQQRQLP</sequence>
<feature type="compositionally biased region" description="Polar residues" evidence="1">
    <location>
        <begin position="68"/>
        <end position="78"/>
    </location>
</feature>
<organism evidence="2 3">
    <name type="scientific">Linum trigynum</name>
    <dbReference type="NCBI Taxonomy" id="586398"/>
    <lineage>
        <taxon>Eukaryota</taxon>
        <taxon>Viridiplantae</taxon>
        <taxon>Streptophyta</taxon>
        <taxon>Embryophyta</taxon>
        <taxon>Tracheophyta</taxon>
        <taxon>Spermatophyta</taxon>
        <taxon>Magnoliopsida</taxon>
        <taxon>eudicotyledons</taxon>
        <taxon>Gunneridae</taxon>
        <taxon>Pentapetalae</taxon>
        <taxon>rosids</taxon>
        <taxon>fabids</taxon>
        <taxon>Malpighiales</taxon>
        <taxon>Linaceae</taxon>
        <taxon>Linum</taxon>
    </lineage>
</organism>
<gene>
    <name evidence="2" type="ORF">LTRI10_LOCUS15372</name>
</gene>